<gene>
    <name evidence="6" type="ORF">SAMN04490355_101150</name>
</gene>
<dbReference type="Proteomes" id="UP000199520">
    <property type="component" value="Unassembled WGS sequence"/>
</dbReference>
<sequence>MIRGLYTAASGMLAEAERIDVTSNNLANANTAGFKKDVAVTKDFANILISRVNDGEEAPVIGGMGTGVMVDEVVTTHTGGSIRTTGNAFDLAIEGKGYFAVQTPQGLRYTRNGTFAKSIRNQLVTSDGYQVLGDNGPIMINGNKMSVDANGRVVVDNEVVGQLRLTEFADEKQLSKEGASLFAAAQGDQGQPATGSVVQGALEMSNVNVVGEMVNLITNYRSYEINAKVVRSHDDLLGKAANDIAKI</sequence>
<proteinExistence type="inferred from homology"/>
<dbReference type="InterPro" id="IPR019776">
    <property type="entry name" value="Flagellar_basal_body_rod_CS"/>
</dbReference>
<dbReference type="NCBIfam" id="TIGR02490">
    <property type="entry name" value="flgF"/>
    <property type="match status" value="1"/>
</dbReference>
<accession>A0A1I4J8N9</accession>
<keyword evidence="7" id="KW-1185">Reference proteome</keyword>
<dbReference type="InterPro" id="IPR012836">
    <property type="entry name" value="FlgF"/>
</dbReference>
<dbReference type="Pfam" id="PF00460">
    <property type="entry name" value="Flg_bb_rod"/>
    <property type="match status" value="1"/>
</dbReference>
<dbReference type="PANTHER" id="PTHR30435">
    <property type="entry name" value="FLAGELLAR PROTEIN"/>
    <property type="match status" value="1"/>
</dbReference>
<dbReference type="Pfam" id="PF06429">
    <property type="entry name" value="Flg_bbr_C"/>
    <property type="match status" value="1"/>
</dbReference>
<evidence type="ECO:0000313" key="7">
    <source>
        <dbReference type="Proteomes" id="UP000199520"/>
    </source>
</evidence>
<dbReference type="PANTHER" id="PTHR30435:SF19">
    <property type="entry name" value="FLAGELLAR BASAL-BODY ROD PROTEIN FLGG"/>
    <property type="match status" value="1"/>
</dbReference>
<evidence type="ECO:0000259" key="3">
    <source>
        <dbReference type="Pfam" id="PF00460"/>
    </source>
</evidence>
<dbReference type="NCBIfam" id="TIGR03506">
    <property type="entry name" value="FlgEFG_subfam"/>
    <property type="match status" value="2"/>
</dbReference>
<comment type="subcellular location">
    <subcellularLocation>
        <location evidence="2">Bacterial flagellum basal body</location>
    </subcellularLocation>
</comment>
<keyword evidence="6" id="KW-0282">Flagellum</keyword>
<evidence type="ECO:0000256" key="1">
    <source>
        <dbReference type="ARBA" id="ARBA00009677"/>
    </source>
</evidence>
<dbReference type="OrthoDB" id="9804559at2"/>
<feature type="domain" description="Flagellar basal-body/hook protein C-terminal" evidence="4">
    <location>
        <begin position="198"/>
        <end position="242"/>
    </location>
</feature>
<dbReference type="InterPro" id="IPR001444">
    <property type="entry name" value="Flag_bb_rod_N"/>
</dbReference>
<feature type="domain" description="Flagellar hook protein FlgE/F/G-like D1" evidence="5">
    <location>
        <begin position="92"/>
        <end position="154"/>
    </location>
</feature>
<evidence type="ECO:0000256" key="2">
    <source>
        <dbReference type="RuleBase" id="RU362116"/>
    </source>
</evidence>
<comment type="similarity">
    <text evidence="1 2">Belongs to the flagella basal body rod proteins family.</text>
</comment>
<keyword evidence="6" id="KW-0969">Cilium</keyword>
<dbReference type="AlphaFoldDB" id="A0A1I4J8N9"/>
<dbReference type="InterPro" id="IPR053967">
    <property type="entry name" value="LlgE_F_G-like_D1"/>
</dbReference>
<dbReference type="STRING" id="1123291.SAMN04490355_101150"/>
<evidence type="ECO:0000259" key="5">
    <source>
        <dbReference type="Pfam" id="PF22692"/>
    </source>
</evidence>
<name>A0A1I4J8N9_9FIRM</name>
<dbReference type="EMBL" id="FOTS01000011">
    <property type="protein sequence ID" value="SFL62476.1"/>
    <property type="molecule type" value="Genomic_DNA"/>
</dbReference>
<dbReference type="Pfam" id="PF22692">
    <property type="entry name" value="LlgE_F_G_D1"/>
    <property type="match status" value="1"/>
</dbReference>
<keyword evidence="2" id="KW-0975">Bacterial flagellum</keyword>
<protein>
    <submittedName>
        <fullName evidence="6">Flagellar basal-body rod protein FlgG</fullName>
    </submittedName>
</protein>
<dbReference type="InterPro" id="IPR037925">
    <property type="entry name" value="FlgE/F/G-like"/>
</dbReference>
<dbReference type="GO" id="GO:0030694">
    <property type="term" value="C:bacterial-type flagellum basal body, rod"/>
    <property type="evidence" value="ECO:0007669"/>
    <property type="project" value="InterPro"/>
</dbReference>
<dbReference type="GO" id="GO:0071978">
    <property type="term" value="P:bacterial-type flagellum-dependent swarming motility"/>
    <property type="evidence" value="ECO:0007669"/>
    <property type="project" value="TreeGrafter"/>
</dbReference>
<dbReference type="RefSeq" id="WP_090934767.1">
    <property type="nucleotide sequence ID" value="NZ_FOTS01000011.1"/>
</dbReference>
<dbReference type="InterPro" id="IPR010930">
    <property type="entry name" value="Flg_bb/hook_C_dom"/>
</dbReference>
<keyword evidence="6" id="KW-0966">Cell projection</keyword>
<dbReference type="PROSITE" id="PS00588">
    <property type="entry name" value="FLAGELLA_BB_ROD"/>
    <property type="match status" value="1"/>
</dbReference>
<evidence type="ECO:0000313" key="6">
    <source>
        <dbReference type="EMBL" id="SFL62476.1"/>
    </source>
</evidence>
<reference evidence="7" key="1">
    <citation type="submission" date="2016-10" db="EMBL/GenBank/DDBJ databases">
        <authorList>
            <person name="Varghese N."/>
            <person name="Submissions S."/>
        </authorList>
    </citation>
    <scope>NUCLEOTIDE SEQUENCE [LARGE SCALE GENOMIC DNA]</scope>
    <source>
        <strain evidence="7">DSM 13327</strain>
    </source>
</reference>
<dbReference type="SUPFAM" id="SSF117143">
    <property type="entry name" value="Flagellar hook protein flgE"/>
    <property type="match status" value="1"/>
</dbReference>
<feature type="domain" description="Flagellar basal body rod protein N-terminal" evidence="3">
    <location>
        <begin position="5"/>
        <end position="35"/>
    </location>
</feature>
<organism evidence="6 7">
    <name type="scientific">Pelosinus propionicus DSM 13327</name>
    <dbReference type="NCBI Taxonomy" id="1123291"/>
    <lineage>
        <taxon>Bacteria</taxon>
        <taxon>Bacillati</taxon>
        <taxon>Bacillota</taxon>
        <taxon>Negativicutes</taxon>
        <taxon>Selenomonadales</taxon>
        <taxon>Sporomusaceae</taxon>
        <taxon>Pelosinus</taxon>
    </lineage>
</organism>
<dbReference type="InterPro" id="IPR020013">
    <property type="entry name" value="Flagellar_FlgE/F/G"/>
</dbReference>
<evidence type="ECO:0000259" key="4">
    <source>
        <dbReference type="Pfam" id="PF06429"/>
    </source>
</evidence>